<comment type="caution">
    <text evidence="8">The sequence shown here is derived from an EMBL/GenBank/DDBJ whole genome shotgun (WGS) entry which is preliminary data.</text>
</comment>
<proteinExistence type="inferred from homology"/>
<feature type="domain" description="Glycosyltransferase 2-like" evidence="7">
    <location>
        <begin position="6"/>
        <end position="166"/>
    </location>
</feature>
<evidence type="ECO:0000256" key="1">
    <source>
        <dbReference type="ARBA" id="ARBA00004202"/>
    </source>
</evidence>
<reference evidence="8" key="2">
    <citation type="submission" date="2020-09" db="EMBL/GenBank/DDBJ databases">
        <authorList>
            <person name="Sun Q."/>
            <person name="Ohkuma M."/>
        </authorList>
    </citation>
    <scope>NUCLEOTIDE SEQUENCE</scope>
    <source>
        <strain evidence="8">JCM 15325</strain>
    </source>
</reference>
<evidence type="ECO:0000256" key="5">
    <source>
        <dbReference type="ARBA" id="ARBA00022944"/>
    </source>
</evidence>
<dbReference type="GO" id="GO:0005886">
    <property type="term" value="C:plasma membrane"/>
    <property type="evidence" value="ECO:0007669"/>
    <property type="project" value="UniProtKB-SubCell"/>
</dbReference>
<sequence length="1571" mass="183891">MVYKVSVIVPGYNVSSYIRQCLDSLVRQSLQNIQVIMINDGSTDTETGRIMDEYAAAHKHFEVIHQKNMGLGAARNRGVRAASGEYIAFVDSDDYVDGQAYEKMYAMAEQTHSDIVCGGVNRFKSNANRKSFLHQIAITDTRKKTHITECPELLYDTTVWNKLYKKSFWDGCGLSFPEHMLYEDIPVTIPAHFLAKSVDIIEDTVYYWRIREGKDRSITQKRDDIHNFEDRLKALHKLDTFLEERRIPQKIIETNHLKYLTVDFYNYLNDLKFVDSLYISKFQKLVSRELSKIDPELFGRIPAKIALAYRLLLQNKMEDVLKVIQVDRKHDLNFKPYRRQGHWYKKFTVTDFTQKHPVCIDRSLNAVSRIHRILWNRNGELEISGHAYIEGIDSKKKSSVRMAARLVNIGNGREIALPVQLFRNRSITRKWGTAKVIRLNPLSRVYNYDWSYFSIKAKGSQALKMLNEGRWTVFLDVMVRGLKKTVRLGAPLRGSNLANYRLINDTAFNVKYNGSWQLAIDVYRPDVVIDHAAAREDRIIIGARINRAISDLCLSSYNRRTGKQSTFTLKSTDSGENRLLLTVPGDIPGSTDFKETGWSIGYRLPGECMPRPADGQLANKVTIVQIRQRDIWVENVNGRVSIFASAYRHPVLSDLKFTDGSMMLRLTLPRQCVPEWDTIKKRQILFESANNDAPPVSFDLDSIRSPYSVEDDSIKLDCFDENGDFRWYTSGKWNVFIVETGKGPSGKPRVRKVPVILSGPLSKASGVCYAYQKIRFRSLSDRHRSLSFRTEIHRGFADRTPRRRKIIQWYLYPLMRLLPIKKNTVIFESFWGKAFNDNPRAIYEYMERTYGEKYHYIWFMDNEYVPAGGRAKTVRKYSLPYFYYLARGKYFVANATFPDFYIKRHGQIEMQTLHGTFMKTMGLDETVTFNTKDKQDRLLRRTGRWDYLISPSPYMTSVSKKAYLFNRRIIECGFPRNDSLYQRNNSDAIKKKLHLPLDKKIVMYAPTFRNTKTFDLHLDLAKLQKRLAPDYIFLLRLHYFVAGRIDTEPYHGFVFDVSSYPEIQDLYMISDLMITDYSSVMFDYAHLKRPMLFFAYDLDEYRNKMRGIYLDYEETVPGPIVSTTEDVINEILELPGSTQYRQKYDAFHAKFCTFGRGDSAGRAVECLLNPDVELQPGEHYYRNLWKRKMHQLYPVVFRRAGKLPRKKTVFFESFFGQQFSDNPRAIYEYMKENLPDYRLVWNVKKGYEEVFRKEKVPYVIKYSYKGLWQWARAKYWVTNSRWPLWLPKPKNTVYVQTWHGTPLKTLGADMELMTMPGMTLERYRKEFTEETRKWDYCVAPNDYSSKIFQRAFELQGKMIHSGYPRNDLLYQKNSASEIMKIKKKLGIPPDKKVILYAPTWRDNEYAKIDHYTFDVKMDLALMKEKFGESAVLLMRMHYLIAEKMDLGGHEGFAKDVSGYEDIRELLLIADCLITDYSSVFFDYANLKRPIVFFAYDLDDYANEIRGFYFNFEKEAPGPIVKDMEHLLPAVYDALNNPSPDPYPDFYNKFCGWEDGHSSERVVRTFLKKNLE</sequence>
<evidence type="ECO:0000256" key="4">
    <source>
        <dbReference type="ARBA" id="ARBA00022679"/>
    </source>
</evidence>
<evidence type="ECO:0000313" key="8">
    <source>
        <dbReference type="EMBL" id="GGL58848.1"/>
    </source>
</evidence>
<dbReference type="SUPFAM" id="SSF53448">
    <property type="entry name" value="Nucleotide-diphospho-sugar transferases"/>
    <property type="match status" value="1"/>
</dbReference>
<dbReference type="Proteomes" id="UP000654670">
    <property type="component" value="Unassembled WGS sequence"/>
</dbReference>
<comment type="similarity">
    <text evidence="2">Belongs to the CDP-glycerol glycerophosphotransferase family.</text>
</comment>
<dbReference type="SUPFAM" id="SSF53756">
    <property type="entry name" value="UDP-Glycosyltransferase/glycogen phosphorylase"/>
    <property type="match status" value="2"/>
</dbReference>
<dbReference type="GO" id="GO:0019350">
    <property type="term" value="P:teichoic acid biosynthetic process"/>
    <property type="evidence" value="ECO:0007669"/>
    <property type="project" value="UniProtKB-KW"/>
</dbReference>
<dbReference type="InterPro" id="IPR007554">
    <property type="entry name" value="Glycerophosphate_synth"/>
</dbReference>
<dbReference type="Gene3D" id="3.40.50.12580">
    <property type="match status" value="2"/>
</dbReference>
<dbReference type="GO" id="GO:0047355">
    <property type="term" value="F:CDP-glycerol glycerophosphotransferase activity"/>
    <property type="evidence" value="ECO:0007669"/>
    <property type="project" value="InterPro"/>
</dbReference>
<dbReference type="InterPro" id="IPR043148">
    <property type="entry name" value="TagF_C"/>
</dbReference>
<evidence type="ECO:0000259" key="7">
    <source>
        <dbReference type="Pfam" id="PF00535"/>
    </source>
</evidence>
<keyword evidence="3" id="KW-1003">Cell membrane</keyword>
<comment type="subcellular location">
    <subcellularLocation>
        <location evidence="1">Cell membrane</location>
        <topology evidence="1">Peripheral membrane protein</topology>
    </subcellularLocation>
</comment>
<dbReference type="Pfam" id="PF04464">
    <property type="entry name" value="Glyphos_transf"/>
    <property type="match status" value="2"/>
</dbReference>
<dbReference type="Gene3D" id="3.90.550.10">
    <property type="entry name" value="Spore Coat Polysaccharide Biosynthesis Protein SpsA, Chain A"/>
    <property type="match status" value="1"/>
</dbReference>
<keyword evidence="9" id="KW-1185">Reference proteome</keyword>
<evidence type="ECO:0000256" key="6">
    <source>
        <dbReference type="ARBA" id="ARBA00023136"/>
    </source>
</evidence>
<evidence type="ECO:0000313" key="9">
    <source>
        <dbReference type="Proteomes" id="UP000654670"/>
    </source>
</evidence>
<reference evidence="8" key="1">
    <citation type="journal article" date="2014" name="Int. J. Syst. Evol. Microbiol.">
        <title>Complete genome sequence of Corynebacterium casei LMG S-19264T (=DSM 44701T), isolated from a smear-ripened cheese.</title>
        <authorList>
            <consortium name="US DOE Joint Genome Institute (JGI-PGF)"/>
            <person name="Walter F."/>
            <person name="Albersmeier A."/>
            <person name="Kalinowski J."/>
            <person name="Ruckert C."/>
        </authorList>
    </citation>
    <scope>NUCLEOTIDE SEQUENCE</scope>
    <source>
        <strain evidence="8">JCM 15325</strain>
    </source>
</reference>
<keyword evidence="6" id="KW-0472">Membrane</keyword>
<organism evidence="8 9">
    <name type="scientific">Sporolactobacillus putidus</name>
    <dbReference type="NCBI Taxonomy" id="492735"/>
    <lineage>
        <taxon>Bacteria</taxon>
        <taxon>Bacillati</taxon>
        <taxon>Bacillota</taxon>
        <taxon>Bacilli</taxon>
        <taxon>Bacillales</taxon>
        <taxon>Sporolactobacillaceae</taxon>
        <taxon>Sporolactobacillus</taxon>
    </lineage>
</organism>
<evidence type="ECO:0000256" key="3">
    <source>
        <dbReference type="ARBA" id="ARBA00022475"/>
    </source>
</evidence>
<dbReference type="InterPro" id="IPR029044">
    <property type="entry name" value="Nucleotide-diphossugar_trans"/>
</dbReference>
<dbReference type="PANTHER" id="PTHR37316">
    <property type="entry name" value="TEICHOIC ACID GLYCEROL-PHOSPHATE PRIMASE"/>
    <property type="match status" value="1"/>
</dbReference>
<dbReference type="PANTHER" id="PTHR37316:SF3">
    <property type="entry name" value="TEICHOIC ACID GLYCEROL-PHOSPHATE TRANSFERASE"/>
    <property type="match status" value="1"/>
</dbReference>
<dbReference type="Pfam" id="PF00535">
    <property type="entry name" value="Glycos_transf_2"/>
    <property type="match status" value="1"/>
</dbReference>
<evidence type="ECO:0000256" key="2">
    <source>
        <dbReference type="ARBA" id="ARBA00010488"/>
    </source>
</evidence>
<dbReference type="InterPro" id="IPR043149">
    <property type="entry name" value="TagF_N"/>
</dbReference>
<dbReference type="EMBL" id="BMOK01000010">
    <property type="protein sequence ID" value="GGL58848.1"/>
    <property type="molecule type" value="Genomic_DNA"/>
</dbReference>
<protein>
    <recommendedName>
        <fullName evidence="7">Glycosyltransferase 2-like domain-containing protein</fullName>
    </recommendedName>
</protein>
<dbReference type="Gene3D" id="3.40.50.11820">
    <property type="match status" value="2"/>
</dbReference>
<dbReference type="InterPro" id="IPR001173">
    <property type="entry name" value="Glyco_trans_2-like"/>
</dbReference>
<keyword evidence="5" id="KW-0777">Teichoic acid biosynthesis</keyword>
<name>A0A917S6N1_9BACL</name>
<accession>A0A917S6N1</accession>
<gene>
    <name evidence="8" type="ORF">GCM10007968_23510</name>
</gene>
<keyword evidence="4" id="KW-0808">Transferase</keyword>
<dbReference type="CDD" id="cd00761">
    <property type="entry name" value="Glyco_tranf_GTA_type"/>
    <property type="match status" value="1"/>
</dbReference>
<dbReference type="InterPro" id="IPR051612">
    <property type="entry name" value="Teichoic_Acid_Biosynth"/>
</dbReference>